<evidence type="ECO:0000256" key="5">
    <source>
        <dbReference type="RuleBase" id="RU003707"/>
    </source>
</evidence>
<keyword evidence="3" id="KW-0511">Multifunctional enzyme</keyword>
<accession>A0A4P8ELS4</accession>
<dbReference type="EMBL" id="CP039965">
    <property type="protein sequence ID" value="QCO57959.1"/>
    <property type="molecule type" value="Genomic_DNA"/>
</dbReference>
<dbReference type="SUPFAM" id="SSF51735">
    <property type="entry name" value="NAD(P)-binding Rossmann-fold domains"/>
    <property type="match status" value="1"/>
</dbReference>
<dbReference type="Pfam" id="PF00378">
    <property type="entry name" value="ECH_1"/>
    <property type="match status" value="1"/>
</dbReference>
<dbReference type="GO" id="GO:0016829">
    <property type="term" value="F:lyase activity"/>
    <property type="evidence" value="ECO:0007669"/>
    <property type="project" value="UniProtKB-KW"/>
</dbReference>
<dbReference type="Gene3D" id="3.40.50.720">
    <property type="entry name" value="NAD(P)-binding Rossmann-like Domain"/>
    <property type="match status" value="1"/>
</dbReference>
<dbReference type="Gene3D" id="1.10.1040.10">
    <property type="entry name" value="N-(1-d-carboxylethyl)-l-norvaline Dehydrogenase, domain 2"/>
    <property type="match status" value="1"/>
</dbReference>
<dbReference type="PANTHER" id="PTHR23309">
    <property type="entry name" value="3-HYDROXYACYL-COA DEHYROGENASE"/>
    <property type="match status" value="1"/>
</dbReference>
<dbReference type="AlphaFoldDB" id="A0A4P8ELS4"/>
<dbReference type="InterPro" id="IPR036291">
    <property type="entry name" value="NAD(P)-bd_dom_sf"/>
</dbReference>
<dbReference type="RefSeq" id="WP_137195768.1">
    <property type="nucleotide sequence ID" value="NZ_CP039965.1"/>
</dbReference>
<geneLocation type="plasmid" evidence="6 7">
    <name>unnamed1</name>
</geneLocation>
<comment type="similarity">
    <text evidence="5">Belongs to the enoyl-CoA hydratase/isomerase family.</text>
</comment>
<name>A0A4P8ELS4_9RHOB</name>
<keyword evidence="6" id="KW-0614">Plasmid</keyword>
<dbReference type="InterPro" id="IPR029045">
    <property type="entry name" value="ClpP/crotonase-like_dom_sf"/>
</dbReference>
<evidence type="ECO:0000256" key="2">
    <source>
        <dbReference type="ARBA" id="ARBA00023239"/>
    </source>
</evidence>
<dbReference type="GO" id="GO:0016853">
    <property type="term" value="F:isomerase activity"/>
    <property type="evidence" value="ECO:0007669"/>
    <property type="project" value="UniProtKB-KW"/>
</dbReference>
<dbReference type="KEGG" id="pseb:EOK75_12330"/>
<dbReference type="SUPFAM" id="SSF48179">
    <property type="entry name" value="6-phosphogluconate dehydrogenase C-terminal domain-like"/>
    <property type="match status" value="1"/>
</dbReference>
<dbReference type="Gene3D" id="3.90.226.10">
    <property type="entry name" value="2-enoyl-CoA Hydratase, Chain A, domain 1"/>
    <property type="match status" value="1"/>
</dbReference>
<sequence>MQSDTPSFVTREQRGAVLVLWIDNPPVNALGAGVRAGLADGIANANANPETRAVVLLSRGRMFSAGAEISEFNQPPKPPRLTDLCNQIEASPKPVVAGIQGRALGGGLELALAAHARVSLADVLLGLPEVNLGILPGAGGTQRLPRLIEPDQALSMMISGDPVSAPEALAMGLLDKVVEQDLEAATITYALHMAANGPPVPTRDRRDGFRDGKRFFASIAAARKTQEACPLPGPRRIIDCVEAANLLPFDQGLSFERAAFGELVVTPESQALRHAFFAERRAAHMEGARAKPHPLAHISVLGSGNDAVALILDLLSAGYDVTIVDQDTQSLSEGLEAVALFLSAEVKAGRMPQAEHDAQWSRLYPALSGSDDGEAADMLLLTGPYRARGAEVPAVPVKAGAPIVTLGHLRAGGAQAIGLVLMPATPNGRLAEILIAPNTQPEAIATLLLLLRKLGRRVVQGQNSGVNAGLILALQSSLKTLEALHGPEPVQDLLSRWGMLRDKDGHVPPPSGPVNLWSGLAAPVMGALANAGLRMIGEGTALRPSDIDLALILGHGFPRWGGGPMLWAARRGLMVLRDDLNHWAGDAPEIWSPSPLLDDLIRQGISLGDLNDA</sequence>
<evidence type="ECO:0000256" key="3">
    <source>
        <dbReference type="ARBA" id="ARBA00023268"/>
    </source>
</evidence>
<evidence type="ECO:0000256" key="4">
    <source>
        <dbReference type="ARBA" id="ARBA00049556"/>
    </source>
</evidence>
<dbReference type="OrthoDB" id="9771883at2"/>
<evidence type="ECO:0000256" key="1">
    <source>
        <dbReference type="ARBA" id="ARBA00023235"/>
    </source>
</evidence>
<dbReference type="InterPro" id="IPR001753">
    <property type="entry name" value="Enoyl-CoA_hydra/iso"/>
</dbReference>
<keyword evidence="1" id="KW-0413">Isomerase</keyword>
<organism evidence="6 7">
    <name type="scientific">Pseudorhodobacter turbinis</name>
    <dbReference type="NCBI Taxonomy" id="2500533"/>
    <lineage>
        <taxon>Bacteria</taxon>
        <taxon>Pseudomonadati</taxon>
        <taxon>Pseudomonadota</taxon>
        <taxon>Alphaproteobacteria</taxon>
        <taxon>Rhodobacterales</taxon>
        <taxon>Paracoccaceae</taxon>
        <taxon>Pseudorhodobacter</taxon>
    </lineage>
</organism>
<dbReference type="CDD" id="cd06558">
    <property type="entry name" value="crotonase-like"/>
    <property type="match status" value="1"/>
</dbReference>
<dbReference type="InterPro" id="IPR008927">
    <property type="entry name" value="6-PGluconate_DH-like_C_sf"/>
</dbReference>
<keyword evidence="2" id="KW-0456">Lyase</keyword>
<keyword evidence="7" id="KW-1185">Reference proteome</keyword>
<evidence type="ECO:0000313" key="7">
    <source>
        <dbReference type="Proteomes" id="UP000298631"/>
    </source>
</evidence>
<dbReference type="Proteomes" id="UP000298631">
    <property type="component" value="Plasmid unnamed1"/>
</dbReference>
<reference evidence="6 7" key="1">
    <citation type="submission" date="2019-05" db="EMBL/GenBank/DDBJ databases">
        <title>Pseudorhodobacter turbinis sp. nov., isolated from the gut of the Korean turban shell.</title>
        <authorList>
            <person name="Jeong Y.-S."/>
            <person name="Kang W.-R."/>
            <person name="Bae J.-W."/>
        </authorList>
    </citation>
    <scope>NUCLEOTIDE SEQUENCE [LARGE SCALE GENOMIC DNA]</scope>
    <source>
        <strain evidence="6 7">S12M18</strain>
        <plasmid evidence="6 7">unnamed1</plasmid>
    </source>
</reference>
<evidence type="ECO:0000313" key="6">
    <source>
        <dbReference type="EMBL" id="QCO57959.1"/>
    </source>
</evidence>
<dbReference type="GO" id="GO:0003857">
    <property type="term" value="F:(3S)-3-hydroxyacyl-CoA dehydrogenase (NAD+) activity"/>
    <property type="evidence" value="ECO:0007669"/>
    <property type="project" value="UniProtKB-EC"/>
</dbReference>
<dbReference type="InterPro" id="IPR018376">
    <property type="entry name" value="Enoyl-CoA_hyd/isom_CS"/>
</dbReference>
<proteinExistence type="inferred from homology"/>
<gene>
    <name evidence="6" type="ORF">EOK75_12330</name>
</gene>
<protein>
    <submittedName>
        <fullName evidence="6">Uncharacterized protein</fullName>
    </submittedName>
</protein>
<dbReference type="GO" id="GO:0006635">
    <property type="term" value="P:fatty acid beta-oxidation"/>
    <property type="evidence" value="ECO:0007669"/>
    <property type="project" value="TreeGrafter"/>
</dbReference>
<dbReference type="SUPFAM" id="SSF52096">
    <property type="entry name" value="ClpP/crotonase"/>
    <property type="match status" value="1"/>
</dbReference>
<dbReference type="InterPro" id="IPR013328">
    <property type="entry name" value="6PGD_dom2"/>
</dbReference>
<comment type="catalytic activity">
    <reaction evidence="4">
        <text>a (3S)-3-hydroxyacyl-CoA + NAD(+) = a 3-oxoacyl-CoA + NADH + H(+)</text>
        <dbReference type="Rhea" id="RHEA:22432"/>
        <dbReference type="ChEBI" id="CHEBI:15378"/>
        <dbReference type="ChEBI" id="CHEBI:57318"/>
        <dbReference type="ChEBI" id="CHEBI:57540"/>
        <dbReference type="ChEBI" id="CHEBI:57945"/>
        <dbReference type="ChEBI" id="CHEBI:90726"/>
        <dbReference type="EC" id="1.1.1.35"/>
    </reaction>
</comment>
<dbReference type="PROSITE" id="PS00166">
    <property type="entry name" value="ENOYL_COA_HYDRATASE"/>
    <property type="match status" value="1"/>
</dbReference>